<evidence type="ECO:0000313" key="2">
    <source>
        <dbReference type="WBParaSite" id="PS1159_v2.g3932.t1"/>
    </source>
</evidence>
<reference evidence="2" key="1">
    <citation type="submission" date="2022-11" db="UniProtKB">
        <authorList>
            <consortium name="WormBaseParasite"/>
        </authorList>
    </citation>
    <scope>IDENTIFICATION</scope>
</reference>
<dbReference type="WBParaSite" id="PS1159_v2.g3932.t1">
    <property type="protein sequence ID" value="PS1159_v2.g3932.t1"/>
    <property type="gene ID" value="PS1159_v2.g3932"/>
</dbReference>
<name>A0AC35GDA3_9BILA</name>
<dbReference type="Proteomes" id="UP000887580">
    <property type="component" value="Unplaced"/>
</dbReference>
<proteinExistence type="predicted"/>
<evidence type="ECO:0000313" key="1">
    <source>
        <dbReference type="Proteomes" id="UP000887580"/>
    </source>
</evidence>
<protein>
    <submittedName>
        <fullName evidence="2">Uncharacterized protein</fullName>
    </submittedName>
</protein>
<accession>A0AC35GDA3</accession>
<organism evidence="1 2">
    <name type="scientific">Panagrolaimus sp. PS1159</name>
    <dbReference type="NCBI Taxonomy" id="55785"/>
    <lineage>
        <taxon>Eukaryota</taxon>
        <taxon>Metazoa</taxon>
        <taxon>Ecdysozoa</taxon>
        <taxon>Nematoda</taxon>
        <taxon>Chromadorea</taxon>
        <taxon>Rhabditida</taxon>
        <taxon>Tylenchina</taxon>
        <taxon>Panagrolaimomorpha</taxon>
        <taxon>Panagrolaimoidea</taxon>
        <taxon>Panagrolaimidae</taxon>
        <taxon>Panagrolaimus</taxon>
    </lineage>
</organism>
<sequence length="353" mass="41237">MITAIRWKNSSYCVYGNFIRRKFFDDSVTLVLHSSFDRINSDIVLQIQNWNASVSLSIVLRPLNEMPLKAAANCIIAKFSEFPPSLLSFLSIHLILPVPSNKTCPILSDIQPYCSIQNTTTSSPSESLERSQPYPANTARNVGRYFIKSKFIIIADMDHYFSKNFEIKVRELAEKVIKNSPKTVLVYRIFEISTKVKRQDALTKVELKQLLQNRYAREFHSSFGHGHRIPFLKEWLTSIENYGIQFYSNYTTSEWEPQFVSTNDIPMHDETFFYPCKDNTVLRWEMCRADYNFAIMNDLFMYHKGIKPLRTKLLLDQARYSIRGKAYSALIKFKQRMKKVYPNTIDKCPSFKI</sequence>